<evidence type="ECO:0000313" key="3">
    <source>
        <dbReference type="Proteomes" id="UP001499959"/>
    </source>
</evidence>
<keyword evidence="3" id="KW-1185">Reference proteome</keyword>
<feature type="signal peptide" evidence="1">
    <location>
        <begin position="1"/>
        <end position="25"/>
    </location>
</feature>
<gene>
    <name evidence="2" type="ORF">GCM10023307_13220</name>
</gene>
<dbReference type="Proteomes" id="UP001499959">
    <property type="component" value="Unassembled WGS sequence"/>
</dbReference>
<feature type="chain" id="PRO_5045867218" description="Kazal-like domain-containing protein" evidence="1">
    <location>
        <begin position="26"/>
        <end position="69"/>
    </location>
</feature>
<organism evidence="2 3">
    <name type="scientific">Lysobacter hankyongensis</name>
    <dbReference type="NCBI Taxonomy" id="1176535"/>
    <lineage>
        <taxon>Bacteria</taxon>
        <taxon>Pseudomonadati</taxon>
        <taxon>Pseudomonadota</taxon>
        <taxon>Gammaproteobacteria</taxon>
        <taxon>Lysobacterales</taxon>
        <taxon>Lysobacteraceae</taxon>
        <taxon>Lysobacter</taxon>
    </lineage>
</organism>
<keyword evidence="1" id="KW-0732">Signal</keyword>
<sequence length="69" mass="7435">MKPRTFLMSSLLAVAAGLGAGTSFAIPPSPNPCADACWRAYSRCMYAGPEFADICAMQREECLMWCAPV</sequence>
<comment type="caution">
    <text evidence="2">The sequence shown here is derived from an EMBL/GenBank/DDBJ whole genome shotgun (WGS) entry which is preliminary data.</text>
</comment>
<reference evidence="3" key="1">
    <citation type="journal article" date="2019" name="Int. J. Syst. Evol. Microbiol.">
        <title>The Global Catalogue of Microorganisms (GCM) 10K type strain sequencing project: providing services to taxonomists for standard genome sequencing and annotation.</title>
        <authorList>
            <consortium name="The Broad Institute Genomics Platform"/>
            <consortium name="The Broad Institute Genome Sequencing Center for Infectious Disease"/>
            <person name="Wu L."/>
            <person name="Ma J."/>
        </authorList>
    </citation>
    <scope>NUCLEOTIDE SEQUENCE [LARGE SCALE GENOMIC DNA]</scope>
    <source>
        <strain evidence="3">JCM 18204</strain>
    </source>
</reference>
<evidence type="ECO:0000256" key="1">
    <source>
        <dbReference type="SAM" id="SignalP"/>
    </source>
</evidence>
<proteinExistence type="predicted"/>
<accession>A0ABP9B5U0</accession>
<evidence type="ECO:0000313" key="2">
    <source>
        <dbReference type="EMBL" id="GAA4789391.1"/>
    </source>
</evidence>
<dbReference type="EMBL" id="BAABJE010000005">
    <property type="protein sequence ID" value="GAA4789391.1"/>
    <property type="molecule type" value="Genomic_DNA"/>
</dbReference>
<name>A0ABP9B5U0_9GAMM</name>
<dbReference type="RefSeq" id="WP_345302525.1">
    <property type="nucleotide sequence ID" value="NZ_BAABJE010000005.1"/>
</dbReference>
<protein>
    <recommendedName>
        <fullName evidence="4">Kazal-like domain-containing protein</fullName>
    </recommendedName>
</protein>
<evidence type="ECO:0008006" key="4">
    <source>
        <dbReference type="Google" id="ProtNLM"/>
    </source>
</evidence>